<sequence length="394" mass="43807">MSYAIGGGSVTNAWIVRAGSDRLDRLHLDRNVITVGWAGTGDLSSGATVDEIRDLMVEAHPDLNPTRAEGHVFQLLAFAHKMERGDAVLAPRHGTPSVAIGEITGDYRFRTDLHPEVSHTRTVRWIHDGVPRVAFGDDLLEGSALNAVMRVNAERAVQRVWHLARHERDIASADAGVEELHVTPFANLRRNLNYARSLATAGQALGQLEVRAFEIDDVFRAAWVQGVAALDHWVRQEVHTRMLLLARNGTADRPSGFAKFEITLDLVERVHRGELALHEALEMPLWTVLSRTTYQRPDRIKEGLGMVTDAGRLWERVATVLSERPGGEAVTASDVRGRLNEIVERRNKIAHEYDEDPSDRRGKRQIDAASATATIEWIEQLATAVLEVIDQPGR</sequence>
<proteinExistence type="predicted"/>
<dbReference type="RefSeq" id="WP_146164331.1">
    <property type="nucleotide sequence ID" value="NZ_PVZG01000046.1"/>
</dbReference>
<dbReference type="AlphaFoldDB" id="A0A2T0RC10"/>
<dbReference type="OrthoDB" id="291940at2"/>
<organism evidence="1 2">
    <name type="scientific">Pseudosporangium ferrugineum</name>
    <dbReference type="NCBI Taxonomy" id="439699"/>
    <lineage>
        <taxon>Bacteria</taxon>
        <taxon>Bacillati</taxon>
        <taxon>Actinomycetota</taxon>
        <taxon>Actinomycetes</taxon>
        <taxon>Micromonosporales</taxon>
        <taxon>Micromonosporaceae</taxon>
        <taxon>Pseudosporangium</taxon>
    </lineage>
</organism>
<comment type="caution">
    <text evidence="1">The sequence shown here is derived from an EMBL/GenBank/DDBJ whole genome shotgun (WGS) entry which is preliminary data.</text>
</comment>
<reference evidence="1 2" key="1">
    <citation type="submission" date="2018-03" db="EMBL/GenBank/DDBJ databases">
        <title>Genomic Encyclopedia of Archaeal and Bacterial Type Strains, Phase II (KMG-II): from individual species to whole genera.</title>
        <authorList>
            <person name="Goeker M."/>
        </authorList>
    </citation>
    <scope>NUCLEOTIDE SEQUENCE [LARGE SCALE GENOMIC DNA]</scope>
    <source>
        <strain evidence="1 2">DSM 45348</strain>
    </source>
</reference>
<dbReference type="Proteomes" id="UP000239209">
    <property type="component" value="Unassembled WGS sequence"/>
</dbReference>
<protein>
    <submittedName>
        <fullName evidence="1">Restriction system protein</fullName>
    </submittedName>
</protein>
<name>A0A2T0RC10_9ACTN</name>
<evidence type="ECO:0000313" key="1">
    <source>
        <dbReference type="EMBL" id="PRY18679.1"/>
    </source>
</evidence>
<accession>A0A2T0RC10</accession>
<gene>
    <name evidence="1" type="ORF">CLV70_14611</name>
</gene>
<evidence type="ECO:0000313" key="2">
    <source>
        <dbReference type="Proteomes" id="UP000239209"/>
    </source>
</evidence>
<dbReference type="EMBL" id="PVZG01000046">
    <property type="protein sequence ID" value="PRY18679.1"/>
    <property type="molecule type" value="Genomic_DNA"/>
</dbReference>
<keyword evidence="2" id="KW-1185">Reference proteome</keyword>